<evidence type="ECO:0000256" key="1">
    <source>
        <dbReference type="SAM" id="Phobius"/>
    </source>
</evidence>
<keyword evidence="1" id="KW-0472">Membrane</keyword>
<comment type="caution">
    <text evidence="2">The sequence shown here is derived from an EMBL/GenBank/DDBJ whole genome shotgun (WGS) entry which is preliminary data.</text>
</comment>
<name>A0AA39MQT1_9AGAR</name>
<accession>A0AA39MQT1</accession>
<keyword evidence="3" id="KW-1185">Reference proteome</keyword>
<keyword evidence="1" id="KW-0812">Transmembrane</keyword>
<sequence>MSVAGNFVIWYRTIGWWTFWARVHPIALIPKQSKAQKTTSRTPYIFLMTFSMAEHILSWAAYIAL</sequence>
<dbReference type="EMBL" id="JAUEPT010000024">
    <property type="protein sequence ID" value="KAK0442833.1"/>
    <property type="molecule type" value="Genomic_DNA"/>
</dbReference>
<dbReference type="Proteomes" id="UP001175226">
    <property type="component" value="Unassembled WGS sequence"/>
</dbReference>
<protein>
    <submittedName>
        <fullName evidence="2">Uncharacterized protein</fullName>
    </submittedName>
</protein>
<proteinExistence type="predicted"/>
<evidence type="ECO:0000313" key="2">
    <source>
        <dbReference type="EMBL" id="KAK0442833.1"/>
    </source>
</evidence>
<evidence type="ECO:0000313" key="3">
    <source>
        <dbReference type="Proteomes" id="UP001175226"/>
    </source>
</evidence>
<feature type="transmembrane region" description="Helical" evidence="1">
    <location>
        <begin position="44"/>
        <end position="64"/>
    </location>
</feature>
<gene>
    <name evidence="2" type="ORF">EV421DRAFT_1806254</name>
</gene>
<dbReference type="AlphaFoldDB" id="A0AA39MQT1"/>
<reference evidence="2" key="1">
    <citation type="submission" date="2023-06" db="EMBL/GenBank/DDBJ databases">
        <authorList>
            <consortium name="Lawrence Berkeley National Laboratory"/>
            <person name="Ahrendt S."/>
            <person name="Sahu N."/>
            <person name="Indic B."/>
            <person name="Wong-Bajracharya J."/>
            <person name="Merenyi Z."/>
            <person name="Ke H.-M."/>
            <person name="Monk M."/>
            <person name="Kocsube S."/>
            <person name="Drula E."/>
            <person name="Lipzen A."/>
            <person name="Balint B."/>
            <person name="Henrissat B."/>
            <person name="Andreopoulos B."/>
            <person name="Martin F.M."/>
            <person name="Harder C.B."/>
            <person name="Rigling D."/>
            <person name="Ford K.L."/>
            <person name="Foster G.D."/>
            <person name="Pangilinan J."/>
            <person name="Papanicolaou A."/>
            <person name="Barry K."/>
            <person name="LaButti K."/>
            <person name="Viragh M."/>
            <person name="Koriabine M."/>
            <person name="Yan M."/>
            <person name="Riley R."/>
            <person name="Champramary S."/>
            <person name="Plett K.L."/>
            <person name="Tsai I.J."/>
            <person name="Slot J."/>
            <person name="Sipos G."/>
            <person name="Plett J."/>
            <person name="Nagy L.G."/>
            <person name="Grigoriev I.V."/>
        </authorList>
    </citation>
    <scope>NUCLEOTIDE SEQUENCE</scope>
    <source>
        <strain evidence="2">FPL87.14</strain>
    </source>
</reference>
<organism evidence="2 3">
    <name type="scientific">Armillaria borealis</name>
    <dbReference type="NCBI Taxonomy" id="47425"/>
    <lineage>
        <taxon>Eukaryota</taxon>
        <taxon>Fungi</taxon>
        <taxon>Dikarya</taxon>
        <taxon>Basidiomycota</taxon>
        <taxon>Agaricomycotina</taxon>
        <taxon>Agaricomycetes</taxon>
        <taxon>Agaricomycetidae</taxon>
        <taxon>Agaricales</taxon>
        <taxon>Marasmiineae</taxon>
        <taxon>Physalacriaceae</taxon>
        <taxon>Armillaria</taxon>
    </lineage>
</organism>
<keyword evidence="1" id="KW-1133">Transmembrane helix</keyword>